<dbReference type="Proteomes" id="UP000046392">
    <property type="component" value="Unplaced"/>
</dbReference>
<organism evidence="2 3">
    <name type="scientific">Strongyloides papillosus</name>
    <name type="common">Intestinal threadworm</name>
    <dbReference type="NCBI Taxonomy" id="174720"/>
    <lineage>
        <taxon>Eukaryota</taxon>
        <taxon>Metazoa</taxon>
        <taxon>Ecdysozoa</taxon>
        <taxon>Nematoda</taxon>
        <taxon>Chromadorea</taxon>
        <taxon>Rhabditida</taxon>
        <taxon>Tylenchina</taxon>
        <taxon>Panagrolaimomorpha</taxon>
        <taxon>Strongyloidoidea</taxon>
        <taxon>Strongyloididae</taxon>
        <taxon>Strongyloides</taxon>
    </lineage>
</organism>
<reference evidence="3" key="1">
    <citation type="submission" date="2017-02" db="UniProtKB">
        <authorList>
            <consortium name="WormBaseParasite"/>
        </authorList>
    </citation>
    <scope>IDENTIFICATION</scope>
</reference>
<feature type="region of interest" description="Disordered" evidence="1">
    <location>
        <begin position="44"/>
        <end position="121"/>
    </location>
</feature>
<protein>
    <submittedName>
        <fullName evidence="3">C2H2-type domain-containing protein</fullName>
    </submittedName>
</protein>
<proteinExistence type="predicted"/>
<feature type="compositionally biased region" description="Polar residues" evidence="1">
    <location>
        <begin position="71"/>
        <end position="82"/>
    </location>
</feature>
<feature type="compositionally biased region" description="Basic and acidic residues" evidence="1">
    <location>
        <begin position="56"/>
        <end position="70"/>
    </location>
</feature>
<dbReference type="STRING" id="174720.A0A0N5BWY1"/>
<evidence type="ECO:0000313" key="2">
    <source>
        <dbReference type="Proteomes" id="UP000046392"/>
    </source>
</evidence>
<feature type="compositionally biased region" description="Polar residues" evidence="1">
    <location>
        <begin position="91"/>
        <end position="105"/>
    </location>
</feature>
<sequence>MNHSDDTNSCVALNEKENIVHDYPNDMDRLETENMGQLINKTSKSITSNDSNNKNTEFEGKERNNIEYDSHVSNSMNPTTDEVSNRKDLCSTDNNDSGIANNSQGEPHVESHPCTTNENSLSSYSLTDEASTKQNVNTEKLQQGNSEIVNKDGIKNKNNGYRHHIIRCDSKCSNCKEVRCPKVKICAKNSDDNWSYNVRLPLSYIYHSNYLNRAIEEGNIECLCNLCKTNVNQTGTDMINHVVKKHLHFKHYMFRCRLCPNIETNDIFVIQEHWMNEHEHSEKIKFTNNFIIRCEKYNIPDDFCILITSRDNAKFVDCYKSTFVKCFNFIR</sequence>
<dbReference type="WBParaSite" id="SPAL_0001032000.1">
    <property type="protein sequence ID" value="SPAL_0001032000.1"/>
    <property type="gene ID" value="SPAL_0001032000"/>
</dbReference>
<evidence type="ECO:0000256" key="1">
    <source>
        <dbReference type="SAM" id="MobiDB-lite"/>
    </source>
</evidence>
<feature type="compositionally biased region" description="Polar residues" evidence="1">
    <location>
        <begin position="44"/>
        <end position="55"/>
    </location>
</feature>
<name>A0A0N5BWY1_STREA</name>
<dbReference type="AlphaFoldDB" id="A0A0N5BWY1"/>
<keyword evidence="2" id="KW-1185">Reference proteome</keyword>
<accession>A0A0N5BWY1</accession>
<evidence type="ECO:0000313" key="3">
    <source>
        <dbReference type="WBParaSite" id="SPAL_0001032000.1"/>
    </source>
</evidence>